<feature type="domain" description="DUF6596" evidence="3">
    <location>
        <begin position="200"/>
        <end position="301"/>
    </location>
</feature>
<dbReference type="InterPro" id="IPR036388">
    <property type="entry name" value="WH-like_DNA-bd_sf"/>
</dbReference>
<dbReference type="Gene3D" id="1.10.1740.10">
    <property type="match status" value="1"/>
</dbReference>
<protein>
    <submittedName>
        <fullName evidence="4">RNA polymerase sigma factor</fullName>
    </submittedName>
</protein>
<organism evidence="4 5">
    <name type="scientific">Prosthecobacter fluviatilis</name>
    <dbReference type="NCBI Taxonomy" id="445931"/>
    <lineage>
        <taxon>Bacteria</taxon>
        <taxon>Pseudomonadati</taxon>
        <taxon>Verrucomicrobiota</taxon>
        <taxon>Verrucomicrobiia</taxon>
        <taxon>Verrucomicrobiales</taxon>
        <taxon>Verrucomicrobiaceae</taxon>
        <taxon>Prosthecobacter</taxon>
    </lineage>
</organism>
<comment type="caution">
    <text evidence="4">The sequence shown here is derived from an EMBL/GenBank/DDBJ whole genome shotgun (WGS) entry which is preliminary data.</text>
</comment>
<dbReference type="InterPro" id="IPR013249">
    <property type="entry name" value="RNA_pol_sigma70_r4_t2"/>
</dbReference>
<evidence type="ECO:0000259" key="3">
    <source>
        <dbReference type="Pfam" id="PF20239"/>
    </source>
</evidence>
<feature type="domain" description="RNA polymerase sigma-70 region 2" evidence="1">
    <location>
        <begin position="30"/>
        <end position="93"/>
    </location>
</feature>
<evidence type="ECO:0000259" key="2">
    <source>
        <dbReference type="Pfam" id="PF08281"/>
    </source>
</evidence>
<dbReference type="InterPro" id="IPR046531">
    <property type="entry name" value="DUF6596"/>
</dbReference>
<dbReference type="Pfam" id="PF08281">
    <property type="entry name" value="Sigma70_r4_2"/>
    <property type="match status" value="1"/>
</dbReference>
<evidence type="ECO:0000313" key="4">
    <source>
        <dbReference type="EMBL" id="MFC5455537.1"/>
    </source>
</evidence>
<dbReference type="InterPro" id="IPR013324">
    <property type="entry name" value="RNA_pol_sigma_r3/r4-like"/>
</dbReference>
<gene>
    <name evidence="4" type="ORF">ACFQDI_11770</name>
</gene>
<dbReference type="InterPro" id="IPR014284">
    <property type="entry name" value="RNA_pol_sigma-70_dom"/>
</dbReference>
<dbReference type="Proteomes" id="UP001596052">
    <property type="component" value="Unassembled WGS sequence"/>
</dbReference>
<dbReference type="SUPFAM" id="SSF88946">
    <property type="entry name" value="Sigma2 domain of RNA polymerase sigma factors"/>
    <property type="match status" value="1"/>
</dbReference>
<feature type="domain" description="RNA polymerase sigma factor 70 region 4 type 2" evidence="2">
    <location>
        <begin position="131"/>
        <end position="182"/>
    </location>
</feature>
<dbReference type="InterPro" id="IPR007627">
    <property type="entry name" value="RNA_pol_sigma70_r2"/>
</dbReference>
<evidence type="ECO:0000313" key="5">
    <source>
        <dbReference type="Proteomes" id="UP001596052"/>
    </source>
</evidence>
<name>A0ABW0KS29_9BACT</name>
<evidence type="ECO:0000259" key="1">
    <source>
        <dbReference type="Pfam" id="PF04542"/>
    </source>
</evidence>
<dbReference type="InterPro" id="IPR013325">
    <property type="entry name" value="RNA_pol_sigma_r2"/>
</dbReference>
<proteinExistence type="predicted"/>
<dbReference type="PANTHER" id="PTHR47756">
    <property type="entry name" value="BLL6612 PROTEIN-RELATED"/>
    <property type="match status" value="1"/>
</dbReference>
<dbReference type="PANTHER" id="PTHR47756:SF2">
    <property type="entry name" value="BLL6612 PROTEIN"/>
    <property type="match status" value="1"/>
</dbReference>
<dbReference type="SUPFAM" id="SSF88659">
    <property type="entry name" value="Sigma3 and sigma4 domains of RNA polymerase sigma factors"/>
    <property type="match status" value="1"/>
</dbReference>
<reference evidence="5" key="1">
    <citation type="journal article" date="2019" name="Int. J. Syst. Evol. Microbiol.">
        <title>The Global Catalogue of Microorganisms (GCM) 10K type strain sequencing project: providing services to taxonomists for standard genome sequencing and annotation.</title>
        <authorList>
            <consortium name="The Broad Institute Genomics Platform"/>
            <consortium name="The Broad Institute Genome Sequencing Center for Infectious Disease"/>
            <person name="Wu L."/>
            <person name="Ma J."/>
        </authorList>
    </citation>
    <scope>NUCLEOTIDE SEQUENCE [LARGE SCALE GENOMIC DNA]</scope>
    <source>
        <strain evidence="5">CGMCC 4.1469</strain>
    </source>
</reference>
<dbReference type="Pfam" id="PF04542">
    <property type="entry name" value="Sigma70_r2"/>
    <property type="match status" value="1"/>
</dbReference>
<dbReference type="Pfam" id="PF20239">
    <property type="entry name" value="DUF6596"/>
    <property type="match status" value="1"/>
</dbReference>
<dbReference type="Gene3D" id="1.10.10.10">
    <property type="entry name" value="Winged helix-like DNA-binding domain superfamily/Winged helix DNA-binding domain"/>
    <property type="match status" value="1"/>
</dbReference>
<dbReference type="NCBIfam" id="TIGR02937">
    <property type="entry name" value="sigma70-ECF"/>
    <property type="match status" value="1"/>
</dbReference>
<sequence>MNEPAPSTELNGKDTCAQLATEHFFRHESARLVATLAGQFGAQRLQWVEDVVQEALVRALQTWPYRGVPDNPAAWLTQTARHLALDQLRREQRWDEREEGISAEQARWMAVPVEEPSWDDSHLRDDTLRLMFVCCHPQLSTEAQIALALRTLCGLSPAEIAAAFVTTEAAISKRLVRARARIRELELPFELPEAPELPQRLDAVLATLYLLFNEGYKASSGEHLVRADLCHEAIRLADLLATHPATDLPQCHALLALMLLSAARLPARTDSAGDILRLHEQNRSLWDQGLIQRGIHHLQLSACGDTLTEYHLEAGIAACHSTAANHKDTDWPRILLLYDQLVQLTASPVVALNRAIAVGRVHGAQPGLDALAAIKGLDTYLSLHAARGAFAAELGQHQTAATHYCRALALSSLPSERRFFESRIADCEAAASDFDTK</sequence>
<keyword evidence="5" id="KW-1185">Reference proteome</keyword>
<dbReference type="EMBL" id="JBHSMQ010000004">
    <property type="protein sequence ID" value="MFC5455537.1"/>
    <property type="molecule type" value="Genomic_DNA"/>
</dbReference>
<accession>A0ABW0KS29</accession>
<dbReference type="RefSeq" id="WP_377166719.1">
    <property type="nucleotide sequence ID" value="NZ_JBHSMQ010000004.1"/>
</dbReference>